<keyword evidence="1" id="KW-0805">Transcription regulation</keyword>
<dbReference type="Pfam" id="PF07729">
    <property type="entry name" value="FCD"/>
    <property type="match status" value="1"/>
</dbReference>
<dbReference type="SUPFAM" id="SSF48008">
    <property type="entry name" value="GntR ligand-binding domain-like"/>
    <property type="match status" value="1"/>
</dbReference>
<dbReference type="InterPro" id="IPR011711">
    <property type="entry name" value="GntR_C"/>
</dbReference>
<protein>
    <submittedName>
        <fullName evidence="5">FadR family transcriptional regulator</fullName>
    </submittedName>
</protein>
<evidence type="ECO:0000256" key="1">
    <source>
        <dbReference type="ARBA" id="ARBA00023015"/>
    </source>
</evidence>
<keyword evidence="5" id="KW-0614">Plasmid</keyword>
<keyword evidence="6" id="KW-1185">Reference proteome</keyword>
<keyword evidence="3" id="KW-0804">Transcription</keyword>
<name>A0A5B8J0D2_9RHOB</name>
<dbReference type="PANTHER" id="PTHR43537">
    <property type="entry name" value="TRANSCRIPTIONAL REGULATOR, GNTR FAMILY"/>
    <property type="match status" value="1"/>
</dbReference>
<dbReference type="InterPro" id="IPR008920">
    <property type="entry name" value="TF_FadR/GntR_C"/>
</dbReference>
<evidence type="ECO:0000259" key="4">
    <source>
        <dbReference type="PROSITE" id="PS50949"/>
    </source>
</evidence>
<dbReference type="GO" id="GO:0003677">
    <property type="term" value="F:DNA binding"/>
    <property type="evidence" value="ECO:0007669"/>
    <property type="project" value="UniProtKB-KW"/>
</dbReference>
<dbReference type="PANTHER" id="PTHR43537:SF5">
    <property type="entry name" value="UXU OPERON TRANSCRIPTIONAL REGULATOR"/>
    <property type="match status" value="1"/>
</dbReference>
<dbReference type="PRINTS" id="PR00035">
    <property type="entry name" value="HTHGNTR"/>
</dbReference>
<dbReference type="InterPro" id="IPR000524">
    <property type="entry name" value="Tscrpt_reg_HTH_GntR"/>
</dbReference>
<dbReference type="SMART" id="SM00895">
    <property type="entry name" value="FCD"/>
    <property type="match status" value="1"/>
</dbReference>
<evidence type="ECO:0000313" key="6">
    <source>
        <dbReference type="Proteomes" id="UP000318483"/>
    </source>
</evidence>
<dbReference type="GO" id="GO:0003700">
    <property type="term" value="F:DNA-binding transcription factor activity"/>
    <property type="evidence" value="ECO:0007669"/>
    <property type="project" value="InterPro"/>
</dbReference>
<dbReference type="AlphaFoldDB" id="A0A5B8J0D2"/>
<dbReference type="InterPro" id="IPR036390">
    <property type="entry name" value="WH_DNA-bd_sf"/>
</dbReference>
<evidence type="ECO:0000256" key="2">
    <source>
        <dbReference type="ARBA" id="ARBA00023125"/>
    </source>
</evidence>
<dbReference type="EMBL" id="CP042262">
    <property type="protein sequence ID" value="QDY70641.1"/>
    <property type="molecule type" value="Genomic_DNA"/>
</dbReference>
<organism evidence="5 6">
    <name type="scientific">Qingshengfaniella alkalisoli</name>
    <dbReference type="NCBI Taxonomy" id="2599296"/>
    <lineage>
        <taxon>Bacteria</taxon>
        <taxon>Pseudomonadati</taxon>
        <taxon>Pseudomonadota</taxon>
        <taxon>Alphaproteobacteria</taxon>
        <taxon>Rhodobacterales</taxon>
        <taxon>Paracoccaceae</taxon>
        <taxon>Qingshengfaniella</taxon>
    </lineage>
</organism>
<accession>A0A5B8J0D2</accession>
<feature type="domain" description="HTH gntR-type" evidence="4">
    <location>
        <begin position="13"/>
        <end position="81"/>
    </location>
</feature>
<dbReference type="Pfam" id="PF00392">
    <property type="entry name" value="GntR"/>
    <property type="match status" value="1"/>
</dbReference>
<gene>
    <name evidence="5" type="ORF">FPZ52_13220</name>
</gene>
<keyword evidence="2" id="KW-0238">DNA-binding</keyword>
<geneLocation type="plasmid" evidence="5 6">
    <name>unnamed1</name>
</geneLocation>
<dbReference type="SMART" id="SM00345">
    <property type="entry name" value="HTH_GNTR"/>
    <property type="match status" value="1"/>
</dbReference>
<evidence type="ECO:0000313" key="5">
    <source>
        <dbReference type="EMBL" id="QDY70641.1"/>
    </source>
</evidence>
<dbReference type="RefSeq" id="WP_146366057.1">
    <property type="nucleotide sequence ID" value="NZ_CP042262.1"/>
</dbReference>
<dbReference type="InterPro" id="IPR036388">
    <property type="entry name" value="WH-like_DNA-bd_sf"/>
</dbReference>
<dbReference type="KEGG" id="lit:FPZ52_13220"/>
<dbReference type="CDD" id="cd07377">
    <property type="entry name" value="WHTH_GntR"/>
    <property type="match status" value="1"/>
</dbReference>
<dbReference type="SUPFAM" id="SSF46785">
    <property type="entry name" value="Winged helix' DNA-binding domain"/>
    <property type="match status" value="1"/>
</dbReference>
<sequence length="252" mass="28175">MVEPRTARAIPRENLRQFVSDDLEGRILSGEIAIGERLPSESEIAKEYGVSTRSVREAIQILETKGLLQRRHGERTRVVRNDVGEFLGTLTTTVRQLFAKDRDYLVQLMDVRRMIEVEVAGILAGNSAPVALDVSRSLEAMHDAARNEDFTSFTTHDAAFHLALVKSTGNDILAVLYDNLHNLITEVIRVTSRVPVKSLEEAYAEHKEIFTAIHAGDPDHARSVMRRHIENSSGYLHVAILNARNEENPDGS</sequence>
<reference evidence="5 6" key="1">
    <citation type="submission" date="2019-07" db="EMBL/GenBank/DDBJ databases">
        <title>Litoreibacter alkalisoli sp. nov., isolated from saline-alkaline soil.</title>
        <authorList>
            <person name="Wang S."/>
            <person name="Xu L."/>
            <person name="Xing Y.-T."/>
            <person name="Sun J.-Q."/>
        </authorList>
    </citation>
    <scope>NUCLEOTIDE SEQUENCE [LARGE SCALE GENOMIC DNA]</scope>
    <source>
        <strain evidence="5 6">LN3S51</strain>
        <plasmid evidence="5 6">unnamed1</plasmid>
    </source>
</reference>
<evidence type="ECO:0000256" key="3">
    <source>
        <dbReference type="ARBA" id="ARBA00023163"/>
    </source>
</evidence>
<proteinExistence type="predicted"/>
<dbReference type="Proteomes" id="UP000318483">
    <property type="component" value="Plasmid unnamed1"/>
</dbReference>
<dbReference type="OrthoDB" id="9028214at2"/>
<dbReference type="PROSITE" id="PS50949">
    <property type="entry name" value="HTH_GNTR"/>
    <property type="match status" value="1"/>
</dbReference>
<dbReference type="Gene3D" id="1.10.10.10">
    <property type="entry name" value="Winged helix-like DNA-binding domain superfamily/Winged helix DNA-binding domain"/>
    <property type="match status" value="1"/>
</dbReference>
<dbReference type="Gene3D" id="1.20.120.530">
    <property type="entry name" value="GntR ligand-binding domain-like"/>
    <property type="match status" value="1"/>
</dbReference>